<dbReference type="PANTHER" id="PTHR37538:SF1">
    <property type="entry name" value="BTB DOMAIN-CONTAINING PROTEIN"/>
    <property type="match status" value="1"/>
</dbReference>
<protein>
    <recommendedName>
        <fullName evidence="3">BTB domain-containing protein</fullName>
    </recommendedName>
</protein>
<reference evidence="1 2" key="1">
    <citation type="submission" date="2020-05" db="EMBL/GenBank/DDBJ databases">
        <title>Identification and distribution of gene clusters putatively required for synthesis of sphingolipid metabolism inhibitors in phylogenetically diverse species of the filamentous fungus Fusarium.</title>
        <authorList>
            <person name="Kim H.-S."/>
            <person name="Busman M."/>
            <person name="Brown D.W."/>
            <person name="Divon H."/>
            <person name="Uhlig S."/>
            <person name="Proctor R.H."/>
        </authorList>
    </citation>
    <scope>NUCLEOTIDE SEQUENCE [LARGE SCALE GENOMIC DNA]</scope>
    <source>
        <strain evidence="1 2">NRRL 20693</strain>
    </source>
</reference>
<organism evidence="1 2">
    <name type="scientific">Fusarium heterosporum</name>
    <dbReference type="NCBI Taxonomy" id="42747"/>
    <lineage>
        <taxon>Eukaryota</taxon>
        <taxon>Fungi</taxon>
        <taxon>Dikarya</taxon>
        <taxon>Ascomycota</taxon>
        <taxon>Pezizomycotina</taxon>
        <taxon>Sordariomycetes</taxon>
        <taxon>Hypocreomycetidae</taxon>
        <taxon>Hypocreales</taxon>
        <taxon>Nectriaceae</taxon>
        <taxon>Fusarium</taxon>
        <taxon>Fusarium heterosporum species complex</taxon>
    </lineage>
</organism>
<proteinExistence type="predicted"/>
<accession>A0A8H5TMJ8</accession>
<dbReference type="Gene3D" id="3.30.710.10">
    <property type="entry name" value="Potassium Channel Kv1.1, Chain A"/>
    <property type="match status" value="1"/>
</dbReference>
<dbReference type="OrthoDB" id="3594103at2759"/>
<evidence type="ECO:0000313" key="2">
    <source>
        <dbReference type="Proteomes" id="UP000567885"/>
    </source>
</evidence>
<dbReference type="PANTHER" id="PTHR37538">
    <property type="entry name" value="BTB DOMAIN-CONTAINING PROTEIN"/>
    <property type="match status" value="1"/>
</dbReference>
<gene>
    <name evidence="1" type="ORF">FHETE_2715</name>
</gene>
<evidence type="ECO:0008006" key="3">
    <source>
        <dbReference type="Google" id="ProtNLM"/>
    </source>
</evidence>
<evidence type="ECO:0000313" key="1">
    <source>
        <dbReference type="EMBL" id="KAF5674964.1"/>
    </source>
</evidence>
<name>A0A8H5TMJ8_FUSHE</name>
<keyword evidence="2" id="KW-1185">Reference proteome</keyword>
<sequence>MVNDTESLARTHSPYFGSNVKIKFAGNMLAFVPQNIIATHPKFSLFLEGLEYSKLQGHDFSDVSKRVGHIILHYLYSGQYQALPMVQDTPEKTHREEFSEAVNVYLEACQMGLDGLSKLASAEIERQGQYMTIADIITIIDKDFYAHALQVEWLTLYLLRRASMKFEDVQQEDIKKVHEQPLTSRNLLSILLEANMELKKELQDAKKRSKGK</sequence>
<dbReference type="InterPro" id="IPR011333">
    <property type="entry name" value="SKP1/BTB/POZ_sf"/>
</dbReference>
<comment type="caution">
    <text evidence="1">The sequence shown here is derived from an EMBL/GenBank/DDBJ whole genome shotgun (WGS) entry which is preliminary data.</text>
</comment>
<dbReference type="EMBL" id="JAAGWQ010000044">
    <property type="protein sequence ID" value="KAF5674964.1"/>
    <property type="molecule type" value="Genomic_DNA"/>
</dbReference>
<dbReference type="Proteomes" id="UP000567885">
    <property type="component" value="Unassembled WGS sequence"/>
</dbReference>
<dbReference type="AlphaFoldDB" id="A0A8H5TMJ8"/>